<gene>
    <name evidence="2" type="ORF">E5353_16990</name>
</gene>
<dbReference type="RefSeq" id="WP_120471055.1">
    <property type="nucleotide sequence ID" value="NZ_SRYX01000099.1"/>
</dbReference>
<evidence type="ECO:0000256" key="1">
    <source>
        <dbReference type="SAM" id="MobiDB-lite"/>
    </source>
</evidence>
<dbReference type="Proteomes" id="UP000309566">
    <property type="component" value="Unassembled WGS sequence"/>
</dbReference>
<sequence length="67" mass="7679">MIEMSNREYSEFTRDLFAKFNAGEMTAEEVCAELDKVDRVVHSGPPLRNLSKELDDDMLDEHSSNNT</sequence>
<evidence type="ECO:0000313" key="3">
    <source>
        <dbReference type="Proteomes" id="UP000309566"/>
    </source>
</evidence>
<reference evidence="2 3" key="1">
    <citation type="submission" date="2019-04" db="EMBL/GenBank/DDBJ databases">
        <title>Microbes associate with the intestines of laboratory mice.</title>
        <authorList>
            <person name="Navarre W."/>
            <person name="Wong E."/>
            <person name="Huang K."/>
            <person name="Tropini C."/>
            <person name="Ng K."/>
            <person name="Yu B."/>
        </authorList>
    </citation>
    <scope>NUCLEOTIDE SEQUENCE [LARGE SCALE GENOMIC DNA]</scope>
    <source>
        <strain evidence="2 3">NM63_1-25</strain>
    </source>
</reference>
<dbReference type="EMBL" id="SRYX01000099">
    <property type="protein sequence ID" value="TGY26127.1"/>
    <property type="molecule type" value="Genomic_DNA"/>
</dbReference>
<proteinExistence type="predicted"/>
<comment type="caution">
    <text evidence="2">The sequence shown here is derived from an EMBL/GenBank/DDBJ whole genome shotgun (WGS) entry which is preliminary data.</text>
</comment>
<evidence type="ECO:0000313" key="2">
    <source>
        <dbReference type="EMBL" id="TGY26127.1"/>
    </source>
</evidence>
<accession>A0A4S2CCW3</accession>
<dbReference type="AlphaFoldDB" id="A0A4S2CCW3"/>
<name>A0A4S2CCW3_9BACE</name>
<organism evidence="2 3">
    <name type="scientific">Bacteroides caecimuris</name>
    <dbReference type="NCBI Taxonomy" id="1796613"/>
    <lineage>
        <taxon>Bacteria</taxon>
        <taxon>Pseudomonadati</taxon>
        <taxon>Bacteroidota</taxon>
        <taxon>Bacteroidia</taxon>
        <taxon>Bacteroidales</taxon>
        <taxon>Bacteroidaceae</taxon>
        <taxon>Bacteroides</taxon>
    </lineage>
</organism>
<protein>
    <submittedName>
        <fullName evidence="2">Uncharacterized protein</fullName>
    </submittedName>
</protein>
<feature type="region of interest" description="Disordered" evidence="1">
    <location>
        <begin position="43"/>
        <end position="67"/>
    </location>
</feature>